<accession>A0A1X6ZD28</accession>
<dbReference type="InterPro" id="IPR011928">
    <property type="entry name" value="Phage_phiJL001_Gp84"/>
</dbReference>
<keyword evidence="3" id="KW-1185">Reference proteome</keyword>
<proteinExistence type="predicted"/>
<feature type="domain" description="Bacteriophage phiJL001 Gp84 C-terminal" evidence="1">
    <location>
        <begin position="196"/>
        <end position="277"/>
    </location>
</feature>
<dbReference type="Pfam" id="PF09356">
    <property type="entry name" value="Phage_BR0599"/>
    <property type="match status" value="1"/>
</dbReference>
<dbReference type="Proteomes" id="UP000193061">
    <property type="component" value="Unassembled WGS sequence"/>
</dbReference>
<protein>
    <recommendedName>
        <fullName evidence="1">Bacteriophage phiJL001 Gp84 C-terminal domain-containing protein</fullName>
    </recommendedName>
</protein>
<dbReference type="AlphaFoldDB" id="A0A1X6ZD28"/>
<dbReference type="NCBIfam" id="TIGR02218">
    <property type="entry name" value="phg_TIGR02218"/>
    <property type="match status" value="1"/>
</dbReference>
<dbReference type="Pfam" id="PF09931">
    <property type="entry name" value="Phage_phiJL001_Gp84_N"/>
    <property type="match status" value="1"/>
</dbReference>
<dbReference type="InterPro" id="IPR018964">
    <property type="entry name" value="Phage_phiJL001_Gp84_C"/>
</dbReference>
<reference evidence="2 3" key="1">
    <citation type="submission" date="2017-03" db="EMBL/GenBank/DDBJ databases">
        <authorList>
            <person name="Afonso C.L."/>
            <person name="Miller P.J."/>
            <person name="Scott M.A."/>
            <person name="Spackman E."/>
            <person name="Goraichik I."/>
            <person name="Dimitrov K.M."/>
            <person name="Suarez D.L."/>
            <person name="Swayne D.E."/>
        </authorList>
    </citation>
    <scope>NUCLEOTIDE SEQUENCE [LARGE SCALE GENOMIC DNA]</scope>
    <source>
        <strain evidence="2 3">CECT 7450</strain>
    </source>
</reference>
<dbReference type="EMBL" id="FWFX01000006">
    <property type="protein sequence ID" value="SLN46197.1"/>
    <property type="molecule type" value="Genomic_DNA"/>
</dbReference>
<evidence type="ECO:0000313" key="3">
    <source>
        <dbReference type="Proteomes" id="UP000193061"/>
    </source>
</evidence>
<gene>
    <name evidence="2" type="ORF">ROA7450_02266</name>
</gene>
<sequence>MSEFNEGLKAHLQTTVTTTCRCWVLVRRDGEVMGFTDHDLPLEFEGVTFRADTGLSALALQQSTGLSVDNTEAMGALSDAAIREDDIEAGRYDGAEVQAWLVNWQNVEERQLQFRGLIGEMRRQGGAFEAELRGLTDVLNQPYGRIYQRPCGAVLGDRACGFDLETPAYFAECAVEGVEERRAFRFAALEGYAAEWFQFGVLRVLSGKAEGLSGLIKRDSEDAKGRLIELWHPLRAEIRPGDLLRLIAGCDKRSETCRKKFDNYLNFQGFPDIPGDDWSVTDPTRAGRLNGKSRRR</sequence>
<organism evidence="2 3">
    <name type="scientific">Roseovarius albus</name>
    <dbReference type="NCBI Taxonomy" id="1247867"/>
    <lineage>
        <taxon>Bacteria</taxon>
        <taxon>Pseudomonadati</taxon>
        <taxon>Pseudomonadota</taxon>
        <taxon>Alphaproteobacteria</taxon>
        <taxon>Rhodobacterales</taxon>
        <taxon>Roseobacteraceae</taxon>
        <taxon>Roseovarius</taxon>
    </lineage>
</organism>
<dbReference type="RefSeq" id="WP_085805781.1">
    <property type="nucleotide sequence ID" value="NZ_FWFX01000006.1"/>
</dbReference>
<dbReference type="OrthoDB" id="1633386at2"/>
<evidence type="ECO:0000313" key="2">
    <source>
        <dbReference type="EMBL" id="SLN46197.1"/>
    </source>
</evidence>
<evidence type="ECO:0000259" key="1">
    <source>
        <dbReference type="Pfam" id="PF09356"/>
    </source>
</evidence>
<name>A0A1X6ZD28_9RHOB</name>